<gene>
    <name evidence="1" type="primary">MPK1</name>
    <name evidence="1" type="ORF">SPIL2461_LOCUS8101</name>
</gene>
<sequence>MLPALLGTPERADIEQLDCEDAKRYIRSFAAREGRGLHFPGVTAEAMNALRRMLKFNPKDRICAIQALQSNWFRKNPNHSREMAAPNQVTLEFEKEAEMDENRLRESFWKEVSKFHPEMQDMSE</sequence>
<name>A0A812NYV0_SYMPI</name>
<comment type="caution">
    <text evidence="1">The sequence shown here is derived from an EMBL/GenBank/DDBJ whole genome shotgun (WGS) entry which is preliminary data.</text>
</comment>
<reference evidence="1" key="1">
    <citation type="submission" date="2021-02" db="EMBL/GenBank/DDBJ databases">
        <authorList>
            <person name="Dougan E. K."/>
            <person name="Rhodes N."/>
            <person name="Thang M."/>
            <person name="Chan C."/>
        </authorList>
    </citation>
    <scope>NUCLEOTIDE SEQUENCE</scope>
</reference>
<dbReference type="AlphaFoldDB" id="A0A812NYV0"/>
<evidence type="ECO:0000313" key="1">
    <source>
        <dbReference type="EMBL" id="CAE7342684.1"/>
    </source>
</evidence>
<dbReference type="Gene3D" id="1.10.510.10">
    <property type="entry name" value="Transferase(Phosphotransferase) domain 1"/>
    <property type="match status" value="1"/>
</dbReference>
<organism evidence="1 2">
    <name type="scientific">Symbiodinium pilosum</name>
    <name type="common">Dinoflagellate</name>
    <dbReference type="NCBI Taxonomy" id="2952"/>
    <lineage>
        <taxon>Eukaryota</taxon>
        <taxon>Sar</taxon>
        <taxon>Alveolata</taxon>
        <taxon>Dinophyceae</taxon>
        <taxon>Suessiales</taxon>
        <taxon>Symbiodiniaceae</taxon>
        <taxon>Symbiodinium</taxon>
    </lineage>
</organism>
<dbReference type="EMBL" id="CAJNIZ010013066">
    <property type="protein sequence ID" value="CAE7342684.1"/>
    <property type="molecule type" value="Genomic_DNA"/>
</dbReference>
<dbReference type="Proteomes" id="UP000649617">
    <property type="component" value="Unassembled WGS sequence"/>
</dbReference>
<proteinExistence type="predicted"/>
<dbReference type="Gene3D" id="3.30.200.20">
    <property type="entry name" value="Phosphorylase Kinase, domain 1"/>
    <property type="match status" value="1"/>
</dbReference>
<dbReference type="SUPFAM" id="SSF56112">
    <property type="entry name" value="Protein kinase-like (PK-like)"/>
    <property type="match status" value="1"/>
</dbReference>
<keyword evidence="2" id="KW-1185">Reference proteome</keyword>
<dbReference type="OrthoDB" id="192887at2759"/>
<dbReference type="InterPro" id="IPR011009">
    <property type="entry name" value="Kinase-like_dom_sf"/>
</dbReference>
<protein>
    <submittedName>
        <fullName evidence="1">MPK1 protein</fullName>
    </submittedName>
</protein>
<evidence type="ECO:0000313" key="2">
    <source>
        <dbReference type="Proteomes" id="UP000649617"/>
    </source>
</evidence>
<accession>A0A812NYV0</accession>